<dbReference type="InterPro" id="IPR002784">
    <property type="entry name" value="Ribosomal_eL14_dom"/>
</dbReference>
<gene>
    <name evidence="7" type="primary">RPL14</name>
    <name evidence="7" type="ORF">SK128_013216</name>
</gene>
<comment type="caution">
    <text evidence="7">The sequence shown here is derived from an EMBL/GenBank/DDBJ whole genome shotgun (WGS) entry which is preliminary data.</text>
</comment>
<protein>
    <recommendedName>
        <fullName evidence="4">Large ribosomal subunit protein eL14</fullName>
    </recommendedName>
    <alternativeName>
        <fullName evidence="5">60S ribosomal protein L14</fullName>
    </alternativeName>
</protein>
<dbReference type="GO" id="GO:0003735">
    <property type="term" value="F:structural constituent of ribosome"/>
    <property type="evidence" value="ECO:0007669"/>
    <property type="project" value="InterPro"/>
</dbReference>
<evidence type="ECO:0000313" key="8">
    <source>
        <dbReference type="Proteomes" id="UP001381693"/>
    </source>
</evidence>
<dbReference type="Pfam" id="PF01929">
    <property type="entry name" value="Ribosomal_L14e"/>
    <property type="match status" value="1"/>
</dbReference>
<organism evidence="7 8">
    <name type="scientific">Halocaridina rubra</name>
    <name type="common">Hawaiian red shrimp</name>
    <dbReference type="NCBI Taxonomy" id="373956"/>
    <lineage>
        <taxon>Eukaryota</taxon>
        <taxon>Metazoa</taxon>
        <taxon>Ecdysozoa</taxon>
        <taxon>Arthropoda</taxon>
        <taxon>Crustacea</taxon>
        <taxon>Multicrustacea</taxon>
        <taxon>Malacostraca</taxon>
        <taxon>Eumalacostraca</taxon>
        <taxon>Eucarida</taxon>
        <taxon>Decapoda</taxon>
        <taxon>Pleocyemata</taxon>
        <taxon>Caridea</taxon>
        <taxon>Atyoidea</taxon>
        <taxon>Atyidae</taxon>
        <taxon>Halocaridina</taxon>
    </lineage>
</organism>
<dbReference type="GO" id="GO:0022625">
    <property type="term" value="C:cytosolic large ribosomal subunit"/>
    <property type="evidence" value="ECO:0007669"/>
    <property type="project" value="TreeGrafter"/>
</dbReference>
<proteinExistence type="inferred from homology"/>
<keyword evidence="2 7" id="KW-0689">Ribosomal protein</keyword>
<dbReference type="GO" id="GO:0006412">
    <property type="term" value="P:translation"/>
    <property type="evidence" value="ECO:0007669"/>
    <property type="project" value="InterPro"/>
</dbReference>
<comment type="similarity">
    <text evidence="1">Belongs to the eukaryotic ribosomal protein eL14 family.</text>
</comment>
<dbReference type="Proteomes" id="UP001381693">
    <property type="component" value="Unassembled WGS sequence"/>
</dbReference>
<dbReference type="InterPro" id="IPR014722">
    <property type="entry name" value="Rib_uL2_dom2"/>
</dbReference>
<evidence type="ECO:0000256" key="4">
    <source>
        <dbReference type="ARBA" id="ARBA00035215"/>
    </source>
</evidence>
<dbReference type="EMBL" id="JAXCGZ010013512">
    <property type="protein sequence ID" value="KAK7072400.1"/>
    <property type="molecule type" value="Genomic_DNA"/>
</dbReference>
<reference evidence="7 8" key="1">
    <citation type="submission" date="2023-11" db="EMBL/GenBank/DDBJ databases">
        <title>Halocaridina rubra genome assembly.</title>
        <authorList>
            <person name="Smith C."/>
        </authorList>
    </citation>
    <scope>NUCLEOTIDE SEQUENCE [LARGE SCALE GENOMIC DNA]</scope>
    <source>
        <strain evidence="7">EP-1</strain>
        <tissue evidence="7">Whole</tissue>
    </source>
</reference>
<dbReference type="Gene3D" id="2.30.30.30">
    <property type="match status" value="1"/>
</dbReference>
<accession>A0AAN9A4T0</accession>
<evidence type="ECO:0000259" key="6">
    <source>
        <dbReference type="Pfam" id="PF01929"/>
    </source>
</evidence>
<dbReference type="InterPro" id="IPR008991">
    <property type="entry name" value="Translation_prot_SH3-like_sf"/>
</dbReference>
<dbReference type="InterPro" id="IPR039660">
    <property type="entry name" value="Ribosomal_eL14"/>
</dbReference>
<dbReference type="PANTHER" id="PTHR11127:SF2">
    <property type="entry name" value="LARGE RIBOSOMAL SUBUNIT PROTEIN EL14"/>
    <property type="match status" value="1"/>
</dbReference>
<dbReference type="GO" id="GO:0003723">
    <property type="term" value="F:RNA binding"/>
    <property type="evidence" value="ECO:0007669"/>
    <property type="project" value="InterPro"/>
</dbReference>
<keyword evidence="8" id="KW-1185">Reference proteome</keyword>
<keyword evidence="3" id="KW-0687">Ribonucleoprotein</keyword>
<dbReference type="SUPFAM" id="SSF50104">
    <property type="entry name" value="Translation proteins SH3-like domain"/>
    <property type="match status" value="1"/>
</dbReference>
<evidence type="ECO:0000313" key="7">
    <source>
        <dbReference type="EMBL" id="KAK7072400.1"/>
    </source>
</evidence>
<feature type="domain" description="Large ribosomal subunit protein eL14" evidence="6">
    <location>
        <begin position="46"/>
        <end position="119"/>
    </location>
</feature>
<sequence>MGFRKFVQIGRVTYLNSGRFKGKLATIVDIIDMNRALIDGPCTGVPRQEYKFSNMYLTKYLLKIERGQRRRRLRLAWASSKVSEKFEKSNWRKNIQKRETRAQMTDFDRYKLGRAKQSRSKIIRTVYHRLHKNMLKAKDKRLKLRATKKKAKKEAKAKM</sequence>
<dbReference type="GO" id="GO:0042273">
    <property type="term" value="P:ribosomal large subunit biogenesis"/>
    <property type="evidence" value="ECO:0007669"/>
    <property type="project" value="TreeGrafter"/>
</dbReference>
<evidence type="ECO:0000256" key="3">
    <source>
        <dbReference type="ARBA" id="ARBA00023274"/>
    </source>
</evidence>
<evidence type="ECO:0000256" key="1">
    <source>
        <dbReference type="ARBA" id="ARBA00006592"/>
    </source>
</evidence>
<evidence type="ECO:0000256" key="5">
    <source>
        <dbReference type="ARBA" id="ARBA00035318"/>
    </source>
</evidence>
<dbReference type="PANTHER" id="PTHR11127">
    <property type="entry name" value="60S RIBOSOMAL PROTEIN L14"/>
    <property type="match status" value="1"/>
</dbReference>
<dbReference type="Gene3D" id="6.10.250.2270">
    <property type="match status" value="1"/>
</dbReference>
<dbReference type="CDD" id="cd23702">
    <property type="entry name" value="eL14"/>
    <property type="match status" value="1"/>
</dbReference>
<name>A0AAN9A4T0_HALRR</name>
<dbReference type="AlphaFoldDB" id="A0AAN9A4T0"/>
<evidence type="ECO:0000256" key="2">
    <source>
        <dbReference type="ARBA" id="ARBA00022980"/>
    </source>
</evidence>